<proteinExistence type="predicted"/>
<sequence length="402" mass="45156">MCRNAKILLIVSALFSFAMGLSGIFISVFFWKETSSFVVIVIYNLIHYITTPITFVLAGILAKKKNGIWSLRLGLLMYAVFYALILFIGNKGIIYIYCLGIIFGMAIGFYWLAFNTLSFDFTHVNNRDTFNGFNGSCSGISAAIAPITSAYIISRFSGLKGYRVVFLLTLIIFLVLFLVSGALKCKNYSNELNFKKIFSRNCDEWGIIRISTFFWAFRDVIIVFIVNILIMETTGSELSLGKFALISSLVSSAVFILVQKVIKPPYRKVSIYIGTIGTFLAIAALVVKITNNTLFIYTVLDAFAIPFFLIQLSSSTFNVINKTNEENFRIEYMINKDIVLNSGRVISSTILVFLLNSFKNSYSILKIYLIVIGLLPLISGYFLGKLKSVLEGTTMFQRRSRG</sequence>
<comment type="subcellular location">
    <subcellularLocation>
        <location evidence="1">Cell membrane</location>
        <topology evidence="1">Multi-pass membrane protein</topology>
    </subcellularLocation>
</comment>
<feature type="transmembrane region" description="Helical" evidence="2">
    <location>
        <begin position="206"/>
        <end position="231"/>
    </location>
</feature>
<organism evidence="3 4">
    <name type="scientific">Clostridium thailandense</name>
    <dbReference type="NCBI Taxonomy" id="2794346"/>
    <lineage>
        <taxon>Bacteria</taxon>
        <taxon>Bacillati</taxon>
        <taxon>Bacillota</taxon>
        <taxon>Clostridia</taxon>
        <taxon>Eubacteriales</taxon>
        <taxon>Clostridiaceae</taxon>
        <taxon>Clostridium</taxon>
    </lineage>
</organism>
<dbReference type="InterPro" id="IPR052528">
    <property type="entry name" value="Sugar_transport-like"/>
</dbReference>
<dbReference type="RefSeq" id="WP_218322624.1">
    <property type="nucleotide sequence ID" value="NZ_JAEEGC010000129.1"/>
</dbReference>
<name>A0A949TMF5_9CLOT</name>
<feature type="transmembrane region" description="Helical" evidence="2">
    <location>
        <begin position="165"/>
        <end position="185"/>
    </location>
</feature>
<dbReference type="PANTHER" id="PTHR23526:SF2">
    <property type="entry name" value="MAJOR FACILITATOR SUPERFAMILY (MFS) PROFILE DOMAIN-CONTAINING PROTEIN"/>
    <property type="match status" value="1"/>
</dbReference>
<dbReference type="PANTHER" id="PTHR23526">
    <property type="entry name" value="INTEGRAL MEMBRANE TRANSPORT PROTEIN-RELATED"/>
    <property type="match status" value="1"/>
</dbReference>
<feature type="transmembrane region" description="Helical" evidence="2">
    <location>
        <begin position="133"/>
        <end position="153"/>
    </location>
</feature>
<gene>
    <name evidence="3" type="ORF">I6U48_21980</name>
</gene>
<dbReference type="Pfam" id="PF07690">
    <property type="entry name" value="MFS_1"/>
    <property type="match status" value="1"/>
</dbReference>
<feature type="transmembrane region" description="Helical" evidence="2">
    <location>
        <begin position="37"/>
        <end position="62"/>
    </location>
</feature>
<dbReference type="GO" id="GO:0005886">
    <property type="term" value="C:plasma membrane"/>
    <property type="evidence" value="ECO:0007669"/>
    <property type="project" value="UniProtKB-SubCell"/>
</dbReference>
<evidence type="ECO:0000313" key="4">
    <source>
        <dbReference type="Proteomes" id="UP000694308"/>
    </source>
</evidence>
<dbReference type="EMBL" id="JAEEGC010000129">
    <property type="protein sequence ID" value="MBV7275574.1"/>
    <property type="molecule type" value="Genomic_DNA"/>
</dbReference>
<evidence type="ECO:0000313" key="3">
    <source>
        <dbReference type="EMBL" id="MBV7275574.1"/>
    </source>
</evidence>
<feature type="transmembrane region" description="Helical" evidence="2">
    <location>
        <begin position="338"/>
        <end position="358"/>
    </location>
</feature>
<keyword evidence="2" id="KW-0812">Transmembrane</keyword>
<accession>A0A949TMF5</accession>
<reference evidence="3" key="1">
    <citation type="submission" date="2020-12" db="EMBL/GenBank/DDBJ databases">
        <title>Clostridium thailandense sp. nov., a novel acetogenic bacterium isolated from peat land soil in Thailand.</title>
        <authorList>
            <person name="Chaikitkaew S."/>
            <person name="Birkeland N.K."/>
        </authorList>
    </citation>
    <scope>NUCLEOTIDE SEQUENCE</scope>
    <source>
        <strain evidence="3">PL3</strain>
    </source>
</reference>
<keyword evidence="4" id="KW-1185">Reference proteome</keyword>
<dbReference type="GO" id="GO:0022857">
    <property type="term" value="F:transmembrane transporter activity"/>
    <property type="evidence" value="ECO:0007669"/>
    <property type="project" value="InterPro"/>
</dbReference>
<feature type="transmembrane region" description="Helical" evidence="2">
    <location>
        <begin position="7"/>
        <end position="31"/>
    </location>
</feature>
<feature type="transmembrane region" description="Helical" evidence="2">
    <location>
        <begin position="364"/>
        <end position="383"/>
    </location>
</feature>
<comment type="caution">
    <text evidence="3">The sequence shown here is derived from an EMBL/GenBank/DDBJ whole genome shotgun (WGS) entry which is preliminary data.</text>
</comment>
<dbReference type="AlphaFoldDB" id="A0A949TMF5"/>
<feature type="transmembrane region" description="Helical" evidence="2">
    <location>
        <begin position="269"/>
        <end position="289"/>
    </location>
</feature>
<feature type="transmembrane region" description="Helical" evidence="2">
    <location>
        <begin position="69"/>
        <end position="88"/>
    </location>
</feature>
<feature type="transmembrane region" description="Helical" evidence="2">
    <location>
        <begin position="94"/>
        <end position="113"/>
    </location>
</feature>
<evidence type="ECO:0000256" key="1">
    <source>
        <dbReference type="ARBA" id="ARBA00004651"/>
    </source>
</evidence>
<protein>
    <submittedName>
        <fullName evidence="3">MFS transporter</fullName>
    </submittedName>
</protein>
<feature type="transmembrane region" description="Helical" evidence="2">
    <location>
        <begin position="295"/>
        <end position="317"/>
    </location>
</feature>
<dbReference type="Proteomes" id="UP000694308">
    <property type="component" value="Unassembled WGS sequence"/>
</dbReference>
<keyword evidence="2" id="KW-1133">Transmembrane helix</keyword>
<keyword evidence="2" id="KW-0472">Membrane</keyword>
<feature type="transmembrane region" description="Helical" evidence="2">
    <location>
        <begin position="243"/>
        <end position="262"/>
    </location>
</feature>
<evidence type="ECO:0000256" key="2">
    <source>
        <dbReference type="SAM" id="Phobius"/>
    </source>
</evidence>
<dbReference type="InterPro" id="IPR011701">
    <property type="entry name" value="MFS"/>
</dbReference>